<dbReference type="InterPro" id="IPR038444">
    <property type="entry name" value="DUF465_sf"/>
</dbReference>
<name>A0A191ZG82_9GAMM</name>
<dbReference type="Pfam" id="PF04325">
    <property type="entry name" value="DUF465"/>
    <property type="match status" value="1"/>
</dbReference>
<organism evidence="1 2">
    <name type="scientific">Halothiobacillus diazotrophicus</name>
    <dbReference type="NCBI Taxonomy" id="1860122"/>
    <lineage>
        <taxon>Bacteria</taxon>
        <taxon>Pseudomonadati</taxon>
        <taxon>Pseudomonadota</taxon>
        <taxon>Gammaproteobacteria</taxon>
        <taxon>Chromatiales</taxon>
        <taxon>Halothiobacillaceae</taxon>
        <taxon>Halothiobacillus</taxon>
    </lineage>
</organism>
<protein>
    <submittedName>
        <fullName evidence="1">GTP-binding protein</fullName>
    </submittedName>
</protein>
<dbReference type="STRING" id="1860122.A9404_05265"/>
<keyword evidence="2" id="KW-1185">Reference proteome</keyword>
<dbReference type="Proteomes" id="UP000078596">
    <property type="component" value="Chromosome"/>
</dbReference>
<dbReference type="RefSeq" id="WP_066099224.1">
    <property type="nucleotide sequence ID" value="NZ_CP016027.1"/>
</dbReference>
<gene>
    <name evidence="1" type="ORF">A9404_05265</name>
</gene>
<dbReference type="InterPro" id="IPR007420">
    <property type="entry name" value="DUF465"/>
</dbReference>
<reference evidence="1 2" key="1">
    <citation type="submission" date="2016-06" db="EMBL/GenBank/DDBJ databases">
        <title>Insight into the functional genes involving in sulfur oxidation in Pearl River water.</title>
        <authorList>
            <person name="Luo J."/>
            <person name="Tan X."/>
            <person name="Lin W."/>
        </authorList>
    </citation>
    <scope>NUCLEOTIDE SEQUENCE [LARGE SCALE GENOMIC DNA]</scope>
    <source>
        <strain evidence="1 2">LS2</strain>
    </source>
</reference>
<evidence type="ECO:0000313" key="1">
    <source>
        <dbReference type="EMBL" id="ANJ66862.1"/>
    </source>
</evidence>
<dbReference type="Gene3D" id="6.10.280.50">
    <property type="match status" value="1"/>
</dbReference>
<dbReference type="KEGG" id="haz:A9404_05265"/>
<accession>A0A191ZG82</accession>
<evidence type="ECO:0000313" key="2">
    <source>
        <dbReference type="Proteomes" id="UP000078596"/>
    </source>
</evidence>
<dbReference type="AlphaFoldDB" id="A0A191ZG82"/>
<proteinExistence type="predicted"/>
<sequence>MQIEHHDLVHEFPEFKEKIHQLKMDNHHFARLFEAYHNLNNEIEQAEKNDLPISDEHAETLKKQRLELKDQLYQMLTSA</sequence>
<dbReference type="OrthoDB" id="1263265at2"/>
<dbReference type="EMBL" id="CP016027">
    <property type="protein sequence ID" value="ANJ66862.1"/>
    <property type="molecule type" value="Genomic_DNA"/>
</dbReference>